<proteinExistence type="predicted"/>
<dbReference type="Proteomes" id="UP000070412">
    <property type="component" value="Unassembled WGS sequence"/>
</dbReference>
<dbReference type="EnsemblMetazoa" id="SSS_3114s_mrna">
    <property type="protein sequence ID" value="KAF7495744.1"/>
    <property type="gene ID" value="SSS_3114"/>
</dbReference>
<name>A0A834REE6_SARSC</name>
<dbReference type="EMBL" id="WVUK01000046">
    <property type="protein sequence ID" value="KAF7495744.1"/>
    <property type="molecule type" value="Genomic_DNA"/>
</dbReference>
<dbReference type="AlphaFoldDB" id="A0A834REE6"/>
<accession>A0A834REE6</accession>
<keyword evidence="1" id="KW-1133">Transmembrane helix</keyword>
<feature type="signal peptide" evidence="2">
    <location>
        <begin position="1"/>
        <end position="21"/>
    </location>
</feature>
<protein>
    <submittedName>
        <fullName evidence="3 4">Uncharacterized protein</fullName>
    </submittedName>
</protein>
<keyword evidence="5" id="KW-1185">Reference proteome</keyword>
<evidence type="ECO:0000313" key="4">
    <source>
        <dbReference type="EnsemblMetazoa" id="KAF7495744.1"/>
    </source>
</evidence>
<reference evidence="3" key="2">
    <citation type="submission" date="2020-01" db="EMBL/GenBank/DDBJ databases">
        <authorList>
            <person name="Korhonen P.K.K."/>
            <person name="Guangxu M.G."/>
            <person name="Wang T.W."/>
            <person name="Stroehlein A.J.S."/>
            <person name="Young N.D."/>
            <person name="Ang C.-S.A."/>
            <person name="Fernando D.W.F."/>
            <person name="Lu H.L."/>
            <person name="Taylor S.T."/>
            <person name="Ehtesham M.E.M."/>
            <person name="Najaraj S.H.N."/>
            <person name="Harsha G.H.G."/>
            <person name="Madugundu A.M."/>
            <person name="Renuse S.R."/>
            <person name="Holt D.H."/>
            <person name="Pandey A.P."/>
            <person name="Papenfuss A.P."/>
            <person name="Gasser R.B.G."/>
            <person name="Fischer K.F."/>
        </authorList>
    </citation>
    <scope>NUCLEOTIDE SEQUENCE</scope>
    <source>
        <strain evidence="3">SSS_KF_BRIS2020</strain>
    </source>
</reference>
<keyword evidence="2" id="KW-0732">Signal</keyword>
<reference evidence="4" key="3">
    <citation type="submission" date="2022-06" db="UniProtKB">
        <authorList>
            <consortium name="EnsemblMetazoa"/>
        </authorList>
    </citation>
    <scope>IDENTIFICATION</scope>
</reference>
<evidence type="ECO:0000256" key="1">
    <source>
        <dbReference type="SAM" id="Phobius"/>
    </source>
</evidence>
<feature type="chain" id="PRO_5038259335" evidence="2">
    <location>
        <begin position="22"/>
        <end position="334"/>
    </location>
</feature>
<reference evidence="5" key="1">
    <citation type="journal article" date="2020" name="PLoS Negl. Trop. Dis.">
        <title>High-quality nuclear genome for Sarcoptes scabiei-A critical resource for a neglected parasite.</title>
        <authorList>
            <person name="Korhonen P.K."/>
            <person name="Gasser R.B."/>
            <person name="Ma G."/>
            <person name="Wang T."/>
            <person name="Stroehlein A.J."/>
            <person name="Young N.D."/>
            <person name="Ang C.S."/>
            <person name="Fernando D.D."/>
            <person name="Lu H.C."/>
            <person name="Taylor S."/>
            <person name="Reynolds S.L."/>
            <person name="Mofiz E."/>
            <person name="Najaraj S.H."/>
            <person name="Gowda H."/>
            <person name="Madugundu A."/>
            <person name="Renuse S."/>
            <person name="Holt D."/>
            <person name="Pandey A."/>
            <person name="Papenfuss A.T."/>
            <person name="Fischer K."/>
        </authorList>
    </citation>
    <scope>NUCLEOTIDE SEQUENCE [LARGE SCALE GENOMIC DNA]</scope>
</reference>
<evidence type="ECO:0000256" key="2">
    <source>
        <dbReference type="SAM" id="SignalP"/>
    </source>
</evidence>
<organism evidence="3">
    <name type="scientific">Sarcoptes scabiei</name>
    <name type="common">Itch mite</name>
    <name type="synonym">Acarus scabiei</name>
    <dbReference type="NCBI Taxonomy" id="52283"/>
    <lineage>
        <taxon>Eukaryota</taxon>
        <taxon>Metazoa</taxon>
        <taxon>Ecdysozoa</taxon>
        <taxon>Arthropoda</taxon>
        <taxon>Chelicerata</taxon>
        <taxon>Arachnida</taxon>
        <taxon>Acari</taxon>
        <taxon>Acariformes</taxon>
        <taxon>Sarcoptiformes</taxon>
        <taxon>Astigmata</taxon>
        <taxon>Psoroptidia</taxon>
        <taxon>Sarcoptoidea</taxon>
        <taxon>Sarcoptidae</taxon>
        <taxon>Sarcoptinae</taxon>
        <taxon>Sarcoptes</taxon>
    </lineage>
</organism>
<keyword evidence="1" id="KW-0472">Membrane</keyword>
<evidence type="ECO:0000313" key="5">
    <source>
        <dbReference type="Proteomes" id="UP000070412"/>
    </source>
</evidence>
<keyword evidence="1" id="KW-0812">Transmembrane</keyword>
<evidence type="ECO:0000313" key="3">
    <source>
        <dbReference type="EMBL" id="KAF7495744.1"/>
    </source>
</evidence>
<gene>
    <name evidence="3" type="ORF">SSS_3114</name>
</gene>
<feature type="transmembrane region" description="Helical" evidence="1">
    <location>
        <begin position="285"/>
        <end position="307"/>
    </location>
</feature>
<sequence>MQTTNRLMLVLLIIIITRTMFTSLTSSSSSFYAVKGPFFFFKHLFAIGHLKDQSLVALDRDLQFYRDPIRRNKENKIRMYPKDFEISETYSIALFDYYRWIQLDQNYLLFIQNDRILHATISNSNGRNDLILFYGENWILFLWLDEKISKLLQSNLLEFYNQTSVPVSHPNPSLLFYNRNNFDNNKIQLYRYDFDGRFQSIIKFDLCEKNLIDCNHRLIFDSKPQTINLFLEQNFTILISNEWMIRFGSDQHRNFTEILRDIDNCTLSSQQQPIVIEYGQIKTEIIVAMSLFVLAFIEIALLIRYTFDHHKMYEILNKNKSMERKSSVQKSSDS</sequence>